<keyword evidence="1" id="KW-0812">Transmembrane</keyword>
<organism evidence="2 3">
    <name type="scientific">Aspergillus transmontanensis</name>
    <dbReference type="NCBI Taxonomy" id="1034304"/>
    <lineage>
        <taxon>Eukaryota</taxon>
        <taxon>Fungi</taxon>
        <taxon>Dikarya</taxon>
        <taxon>Ascomycota</taxon>
        <taxon>Pezizomycotina</taxon>
        <taxon>Eurotiomycetes</taxon>
        <taxon>Eurotiomycetidae</taxon>
        <taxon>Eurotiales</taxon>
        <taxon>Aspergillaceae</taxon>
        <taxon>Aspergillus</taxon>
        <taxon>Aspergillus subgen. Circumdati</taxon>
    </lineage>
</organism>
<evidence type="ECO:0000313" key="3">
    <source>
        <dbReference type="Proteomes" id="UP000325433"/>
    </source>
</evidence>
<accession>A0A5N6W3E7</accession>
<keyword evidence="1" id="KW-1133">Transmembrane helix</keyword>
<protein>
    <submittedName>
        <fullName evidence="2">Uncharacterized protein</fullName>
    </submittedName>
</protein>
<keyword evidence="1" id="KW-0472">Membrane</keyword>
<dbReference type="Proteomes" id="UP000325433">
    <property type="component" value="Unassembled WGS sequence"/>
</dbReference>
<gene>
    <name evidence="2" type="ORF">BDV41DRAFT_535401</name>
</gene>
<dbReference type="EMBL" id="ML738322">
    <property type="protein sequence ID" value="KAE8313890.1"/>
    <property type="molecule type" value="Genomic_DNA"/>
</dbReference>
<name>A0A5N6W3E7_9EURO</name>
<keyword evidence="3" id="KW-1185">Reference proteome</keyword>
<evidence type="ECO:0000256" key="1">
    <source>
        <dbReference type="SAM" id="Phobius"/>
    </source>
</evidence>
<dbReference type="AlphaFoldDB" id="A0A5N6W3E7"/>
<feature type="transmembrane region" description="Helical" evidence="1">
    <location>
        <begin position="6"/>
        <end position="23"/>
    </location>
</feature>
<evidence type="ECO:0000313" key="2">
    <source>
        <dbReference type="EMBL" id="KAE8313890.1"/>
    </source>
</evidence>
<sequence>MLLLNIILLVVMFIAAIIAPRAVDITNHIMTVVSVQRKLPAGYLSLIFLIFRQAIVGLRCGDLGTIADSCRFDALDIMFC</sequence>
<proteinExistence type="predicted"/>
<reference evidence="3" key="1">
    <citation type="submission" date="2019-04" db="EMBL/GenBank/DDBJ databases">
        <title>Friends and foes A comparative genomics studyof 23 Aspergillus species from section Flavi.</title>
        <authorList>
            <consortium name="DOE Joint Genome Institute"/>
            <person name="Kjaerbolling I."/>
            <person name="Vesth T."/>
            <person name="Frisvad J.C."/>
            <person name="Nybo J.L."/>
            <person name="Theobald S."/>
            <person name="Kildgaard S."/>
            <person name="Isbrandt T."/>
            <person name="Kuo A."/>
            <person name="Sato A."/>
            <person name="Lyhne E.K."/>
            <person name="Kogle M.E."/>
            <person name="Wiebenga A."/>
            <person name="Kun R.S."/>
            <person name="Lubbers R.J."/>
            <person name="Makela M.R."/>
            <person name="Barry K."/>
            <person name="Chovatia M."/>
            <person name="Clum A."/>
            <person name="Daum C."/>
            <person name="Haridas S."/>
            <person name="He G."/>
            <person name="LaButti K."/>
            <person name="Lipzen A."/>
            <person name="Mondo S."/>
            <person name="Riley R."/>
            <person name="Salamov A."/>
            <person name="Simmons B.A."/>
            <person name="Magnuson J.K."/>
            <person name="Henrissat B."/>
            <person name="Mortensen U.H."/>
            <person name="Larsen T.O."/>
            <person name="Devries R.P."/>
            <person name="Grigoriev I.V."/>
            <person name="Machida M."/>
            <person name="Baker S.E."/>
            <person name="Andersen M.R."/>
        </authorList>
    </citation>
    <scope>NUCLEOTIDE SEQUENCE [LARGE SCALE GENOMIC DNA]</scope>
    <source>
        <strain evidence="3">CBS 130015</strain>
    </source>
</reference>